<evidence type="ECO:0000256" key="1">
    <source>
        <dbReference type="SAM" id="Phobius"/>
    </source>
</evidence>
<dbReference type="AlphaFoldDB" id="A0AAX2EJQ5"/>
<dbReference type="GeneID" id="34223414"/>
<gene>
    <name evidence="2" type="ORF">SAMN04489762_3422</name>
</gene>
<keyword evidence="1" id="KW-1133">Transmembrane helix</keyword>
<keyword evidence="1" id="KW-0812">Transmembrane</keyword>
<sequence>MHVEDASGAFTLQIIFMLVIFFLLGFFLFGIQNVQTVDFKNYVDGQIEKNGGFTEEAASNIEAYSDKYYEGRYNVTGLSSTGQQPYGTPIDYEIQGTVKVYFMDLPNQLTLKQGTTTSLVR</sequence>
<feature type="transmembrane region" description="Helical" evidence="1">
    <location>
        <begin position="12"/>
        <end position="31"/>
    </location>
</feature>
<evidence type="ECO:0000313" key="3">
    <source>
        <dbReference type="Proteomes" id="UP000199735"/>
    </source>
</evidence>
<reference evidence="2 3" key="1">
    <citation type="submission" date="2016-10" db="EMBL/GenBank/DDBJ databases">
        <authorList>
            <person name="Varghese N."/>
            <person name="Submissions S."/>
        </authorList>
    </citation>
    <scope>NUCLEOTIDE SEQUENCE [LARGE SCALE GENOMIC DNA]</scope>
    <source>
        <strain evidence="2 3">DSM 21619</strain>
    </source>
</reference>
<evidence type="ECO:0008006" key="4">
    <source>
        <dbReference type="Google" id="ProtNLM"/>
    </source>
</evidence>
<organism evidence="2 3">
    <name type="scientific">Terribacillus saccharophilus</name>
    <dbReference type="NCBI Taxonomy" id="361277"/>
    <lineage>
        <taxon>Bacteria</taxon>
        <taxon>Bacillati</taxon>
        <taxon>Bacillota</taxon>
        <taxon>Bacilli</taxon>
        <taxon>Bacillales</taxon>
        <taxon>Bacillaceae</taxon>
        <taxon>Terribacillus</taxon>
    </lineage>
</organism>
<comment type="caution">
    <text evidence="2">The sequence shown here is derived from an EMBL/GenBank/DDBJ whole genome shotgun (WGS) entry which is preliminary data.</text>
</comment>
<protein>
    <recommendedName>
        <fullName evidence="4">DUF4320 domain-containing protein</fullName>
    </recommendedName>
</protein>
<dbReference type="Proteomes" id="UP000199735">
    <property type="component" value="Unassembled WGS sequence"/>
</dbReference>
<keyword evidence="1" id="KW-0472">Membrane</keyword>
<proteinExistence type="predicted"/>
<dbReference type="RefSeq" id="WP_051748607.1">
    <property type="nucleotide sequence ID" value="NZ_CP008877.1"/>
</dbReference>
<dbReference type="EMBL" id="FOCD01000006">
    <property type="protein sequence ID" value="SEO07483.1"/>
    <property type="molecule type" value="Genomic_DNA"/>
</dbReference>
<evidence type="ECO:0000313" key="2">
    <source>
        <dbReference type="EMBL" id="SEO07483.1"/>
    </source>
</evidence>
<name>A0AAX2EJQ5_9BACI</name>
<accession>A0AAX2EJQ5</accession>